<evidence type="ECO:0000256" key="9">
    <source>
        <dbReference type="HAMAP-Rule" id="MF_01323"/>
    </source>
</evidence>
<dbReference type="HAMAP" id="MF_01323">
    <property type="entry name" value="RNApol_bact_RpoC1"/>
    <property type="match status" value="1"/>
</dbReference>
<sequence>MISMHNIEYIQVRLASPERILSWGERELPGGKRVGEVTKSETINYRTLKPEMDGLFCERIFGPVKDWECHCGRFKGKVQPKKTPTYCPNCGVELTDAKVRRRRIGYIKLAYPVTHVWYLKGRPSYIPALLDLSRKYVESLVYCTHSVPIEESNGNVCLEKTSHWSDYQWEETDNFLLGREEQNDHFLSTTWVDPSTQVNWSQEEIGPSMGAEAIYTLLKEIDLPTLAHDLQTELRYLKYDLDVKGISEEEKMHKKAKLVRRIKIVNHFLRTESRPEWMILTCLPVLPPDLRPMIQLEGGRFAASDLNDLYRRVLNRNNRFYKLHLNGSPPTVLRSERRMLQEAVDALLDNGKLAKPVLGPNKRPLKSLADIIKGKQGRFRQNLLGKRVDYSGRSVIVVGPHLSLHECGLPEEMALELFQPFVIHDLLRSHVASNIRTAKKLIQKRDPMISDILNKVCESYPILLNRAPTLHRLGIQAFHARLVEGRAIQLHPLVCPAFNADFDGDQMAVHIPLSQEAKMEARIMMLASHNLLSPATGQPIAMPSQDMVLGFYYLTTSNPRLQGKAGHYFSNYQDAIQKYQDGHLDVHSPIWVEWTGSLESNTSSQEPMELQIDQQGNTWEIFSDLQWYFPTIRSQIPVPKKQLYSSYGCPQWRLLFYTPNRVSNKQLWKKQYISTTPGRILFNELLQPFLTQELKGAKRRLVTNSKESKEN</sequence>
<comment type="subunit">
    <text evidence="9">In plastids the minimal PEP RNA polymerase catalytic core is composed of four subunits: alpha, beta, beta', and beta''. When a (nuclear-encoded) sigma factor is associated with the core the holoenzyme is formed, which can initiate transcription.</text>
</comment>
<evidence type="ECO:0000256" key="4">
    <source>
        <dbReference type="ARBA" id="ARBA00022640"/>
    </source>
</evidence>
<evidence type="ECO:0000256" key="8">
    <source>
        <dbReference type="ARBA" id="ARBA00048552"/>
    </source>
</evidence>
<keyword evidence="3 9" id="KW-0240">DNA-directed RNA polymerase</keyword>
<dbReference type="Gene3D" id="1.10.274.100">
    <property type="entry name" value="RNA polymerase Rpb1, domain 3"/>
    <property type="match status" value="1"/>
</dbReference>
<dbReference type="InterPro" id="IPR044893">
    <property type="entry name" value="RNA_pol_Rpb1_clamp_domain"/>
</dbReference>
<evidence type="ECO:0000256" key="10">
    <source>
        <dbReference type="RuleBase" id="RU004279"/>
    </source>
</evidence>
<dbReference type="AlphaFoldDB" id="A0A088CKE3"/>
<dbReference type="SUPFAM" id="SSF64484">
    <property type="entry name" value="beta and beta-prime subunits of DNA dependent RNA-polymerase"/>
    <property type="match status" value="1"/>
</dbReference>
<dbReference type="SMART" id="SM00663">
    <property type="entry name" value="RPOLA_N"/>
    <property type="match status" value="1"/>
</dbReference>
<dbReference type="EMBL" id="KJ746600">
    <property type="protein sequence ID" value="AID67724.1"/>
    <property type="molecule type" value="Genomic_DNA"/>
</dbReference>
<keyword evidence="12" id="KW-0150">Chloroplast</keyword>
<dbReference type="Pfam" id="PF00623">
    <property type="entry name" value="RNA_pol_Rpb1_2"/>
    <property type="match status" value="1"/>
</dbReference>
<dbReference type="InterPro" id="IPR034678">
    <property type="entry name" value="RNApol_RpoC1"/>
</dbReference>
<evidence type="ECO:0000259" key="11">
    <source>
        <dbReference type="SMART" id="SM00663"/>
    </source>
</evidence>
<keyword evidence="6 9" id="KW-0548">Nucleotidyltransferase</keyword>
<dbReference type="InterPro" id="IPR006592">
    <property type="entry name" value="RNA_pol_N"/>
</dbReference>
<dbReference type="Pfam" id="PF04983">
    <property type="entry name" value="RNA_pol_Rpb1_3"/>
    <property type="match status" value="1"/>
</dbReference>
<dbReference type="Gene3D" id="2.40.40.20">
    <property type="match status" value="1"/>
</dbReference>
<dbReference type="InterPro" id="IPR000722">
    <property type="entry name" value="RNA_pol_asu"/>
</dbReference>
<comment type="similarity">
    <text evidence="2 9">Belongs to the RNA polymerase beta' chain family. RpoC1 subfamily.</text>
</comment>
<feature type="domain" description="RNA polymerase N-terminal" evidence="11">
    <location>
        <begin position="276"/>
        <end position="555"/>
    </location>
</feature>
<dbReference type="GO" id="GO:0009507">
    <property type="term" value="C:chloroplast"/>
    <property type="evidence" value="ECO:0007669"/>
    <property type="project" value="UniProtKB-SubCell"/>
</dbReference>
<feature type="binding site" evidence="9">
    <location>
        <position position="90"/>
    </location>
    <ligand>
        <name>Zn(2+)</name>
        <dbReference type="ChEBI" id="CHEBI:29105"/>
    </ligand>
</feature>
<keyword evidence="9" id="KW-0479">Metal-binding</keyword>
<dbReference type="Pfam" id="PF04997">
    <property type="entry name" value="RNA_pol_Rpb1_1"/>
    <property type="match status" value="1"/>
</dbReference>
<proteinExistence type="inferred from homology"/>
<keyword evidence="9" id="KW-0460">Magnesium</keyword>
<feature type="binding site" evidence="9">
    <location>
        <position position="71"/>
    </location>
    <ligand>
        <name>Zn(2+)</name>
        <dbReference type="ChEBI" id="CHEBI:29105"/>
    </ligand>
</feature>
<dbReference type="InterPro" id="IPR045867">
    <property type="entry name" value="DNA-dir_RpoC_beta_prime"/>
</dbReference>
<evidence type="ECO:0000256" key="1">
    <source>
        <dbReference type="ARBA" id="ARBA00004026"/>
    </source>
</evidence>
<dbReference type="PANTHER" id="PTHR19376:SF54">
    <property type="entry name" value="DNA-DIRECTED RNA POLYMERASE SUBUNIT BETA"/>
    <property type="match status" value="1"/>
</dbReference>
<keyword evidence="9" id="KW-0862">Zinc</keyword>
<dbReference type="InterPro" id="IPR007066">
    <property type="entry name" value="RNA_pol_Rpb1_3"/>
</dbReference>
<organism evidence="12">
    <name type="scientific">Nephroselmis astigmatica</name>
    <dbReference type="NCBI Taxonomy" id="259378"/>
    <lineage>
        <taxon>Eukaryota</taxon>
        <taxon>Viridiplantae</taxon>
        <taxon>Chlorophyta</taxon>
        <taxon>Nephroselmidophyceae</taxon>
        <taxon>Nephroselmidales</taxon>
        <taxon>Nephroselmidaceae</taxon>
        <taxon>Nephroselmis</taxon>
    </lineage>
</organism>
<feature type="binding site" evidence="9">
    <location>
        <position position="69"/>
    </location>
    <ligand>
        <name>Zn(2+)</name>
        <dbReference type="ChEBI" id="CHEBI:29105"/>
    </ligand>
</feature>
<gene>
    <name evidence="9 12" type="primary">rpoC1</name>
</gene>
<comment type="catalytic activity">
    <reaction evidence="8 9 10">
        <text>RNA(n) + a ribonucleoside 5'-triphosphate = RNA(n+1) + diphosphate</text>
        <dbReference type="Rhea" id="RHEA:21248"/>
        <dbReference type="Rhea" id="RHEA-COMP:14527"/>
        <dbReference type="Rhea" id="RHEA-COMP:17342"/>
        <dbReference type="ChEBI" id="CHEBI:33019"/>
        <dbReference type="ChEBI" id="CHEBI:61557"/>
        <dbReference type="ChEBI" id="CHEBI:140395"/>
        <dbReference type="EC" id="2.7.7.6"/>
    </reaction>
</comment>
<dbReference type="GO" id="GO:0008270">
    <property type="term" value="F:zinc ion binding"/>
    <property type="evidence" value="ECO:0007669"/>
    <property type="project" value="UniProtKB-UniRule"/>
</dbReference>
<dbReference type="GO" id="GO:0006351">
    <property type="term" value="P:DNA-templated transcription"/>
    <property type="evidence" value="ECO:0007669"/>
    <property type="project" value="UniProtKB-UniRule"/>
</dbReference>
<evidence type="ECO:0000256" key="3">
    <source>
        <dbReference type="ARBA" id="ARBA00022478"/>
    </source>
</evidence>
<keyword evidence="4 12" id="KW-0934">Plastid</keyword>
<evidence type="ECO:0000256" key="2">
    <source>
        <dbReference type="ARBA" id="ARBA00007207"/>
    </source>
</evidence>
<dbReference type="RefSeq" id="YP_009057879.1">
    <property type="nucleotide sequence ID" value="NC_024829.1"/>
</dbReference>
<dbReference type="GO" id="GO:0000287">
    <property type="term" value="F:magnesium ion binding"/>
    <property type="evidence" value="ECO:0007669"/>
    <property type="project" value="UniProtKB-UniRule"/>
</dbReference>
<dbReference type="GO" id="GO:0000428">
    <property type="term" value="C:DNA-directed RNA polymerase complex"/>
    <property type="evidence" value="ECO:0007669"/>
    <property type="project" value="UniProtKB-KW"/>
</dbReference>
<dbReference type="GeneID" id="20356176"/>
<dbReference type="Gene3D" id="4.10.860.120">
    <property type="entry name" value="RNA polymerase II, clamp domain"/>
    <property type="match status" value="1"/>
</dbReference>
<feature type="binding site" evidence="9">
    <location>
        <position position="501"/>
    </location>
    <ligand>
        <name>Mg(2+)</name>
        <dbReference type="ChEBI" id="CHEBI:18420"/>
    </ligand>
</feature>
<feature type="binding site" evidence="9">
    <location>
        <position position="505"/>
    </location>
    <ligand>
        <name>Mg(2+)</name>
        <dbReference type="ChEBI" id="CHEBI:18420"/>
    </ligand>
</feature>
<dbReference type="InterPro" id="IPR007080">
    <property type="entry name" value="RNA_pol_Rpb1_1"/>
</dbReference>
<evidence type="ECO:0000256" key="7">
    <source>
        <dbReference type="ARBA" id="ARBA00023163"/>
    </source>
</evidence>
<dbReference type="PANTHER" id="PTHR19376">
    <property type="entry name" value="DNA-DIRECTED RNA POLYMERASE"/>
    <property type="match status" value="1"/>
</dbReference>
<dbReference type="EC" id="2.7.7.6" evidence="9"/>
<comment type="subcellular location">
    <subcellularLocation>
        <location evidence="9">Plastid</location>
        <location evidence="9">Chloroplast</location>
    </subcellularLocation>
</comment>
<feature type="binding site" evidence="9">
    <location>
        <position position="503"/>
    </location>
    <ligand>
        <name>Mg(2+)</name>
        <dbReference type="ChEBI" id="CHEBI:18420"/>
    </ligand>
</feature>
<dbReference type="Gene3D" id="1.10.40.90">
    <property type="match status" value="1"/>
</dbReference>
<dbReference type="GO" id="GO:0003899">
    <property type="term" value="F:DNA-directed RNA polymerase activity"/>
    <property type="evidence" value="ECO:0007669"/>
    <property type="project" value="UniProtKB-UniRule"/>
</dbReference>
<name>A0A088CKE3_9CHLO</name>
<comment type="cofactor">
    <cofactor evidence="9">
        <name>Zn(2+)</name>
        <dbReference type="ChEBI" id="CHEBI:29105"/>
    </cofactor>
    <text evidence="9">Binds 1 Zn(2+) ion per subunit.</text>
</comment>
<dbReference type="InterPro" id="IPR042102">
    <property type="entry name" value="RNA_pol_Rpb1_3_sf"/>
</dbReference>
<geneLocation type="chloroplast" evidence="12"/>
<feature type="binding site" evidence="9">
    <location>
        <position position="87"/>
    </location>
    <ligand>
        <name>Zn(2+)</name>
        <dbReference type="ChEBI" id="CHEBI:29105"/>
    </ligand>
</feature>
<comment type="cofactor">
    <cofactor evidence="9">
        <name>Mg(2+)</name>
        <dbReference type="ChEBI" id="CHEBI:18420"/>
    </cofactor>
    <text evidence="9">Binds 1 Mg(2+) ion per subunit.</text>
</comment>
<evidence type="ECO:0000256" key="6">
    <source>
        <dbReference type="ARBA" id="ARBA00022695"/>
    </source>
</evidence>
<evidence type="ECO:0000313" key="12">
    <source>
        <dbReference type="EMBL" id="AID67724.1"/>
    </source>
</evidence>
<reference evidence="12" key="1">
    <citation type="journal article" date="2014" name="BMC Genomics">
        <title>Six newly sequenced chloroplast genomes from prasinophyte green algae provide insights into the relationships among prasinophyte lineages and the diversity of streamlined genome architecture in picoplanktonic species.</title>
        <authorList>
            <person name="Lemieux C."/>
            <person name="Otis C."/>
            <person name="Turmel M."/>
        </authorList>
    </citation>
    <scope>NUCLEOTIDE SEQUENCE</scope>
</reference>
<keyword evidence="5 9" id="KW-0808">Transferase</keyword>
<comment type="function">
    <text evidence="1 9 10">DNA-dependent RNA polymerase catalyzes the transcription of DNA into RNA using the four ribonucleoside triphosphates as substrates.</text>
</comment>
<dbReference type="GO" id="GO:0003677">
    <property type="term" value="F:DNA binding"/>
    <property type="evidence" value="ECO:0007669"/>
    <property type="project" value="UniProtKB-UniRule"/>
</dbReference>
<protein>
    <recommendedName>
        <fullName evidence="9">DNA-directed RNA polymerase subunit beta'</fullName>
        <ecNumber evidence="9">2.7.7.6</ecNumber>
    </recommendedName>
    <alternativeName>
        <fullName evidence="9">PEP</fullName>
    </alternativeName>
    <alternativeName>
        <fullName evidence="9">Plastid-encoded RNA polymerase subunit beta'</fullName>
        <shortName evidence="9">RNA polymerase subunit beta'</shortName>
    </alternativeName>
</protein>
<keyword evidence="7 9" id="KW-0804">Transcription</keyword>
<accession>A0A088CKE3</accession>
<evidence type="ECO:0000256" key="5">
    <source>
        <dbReference type="ARBA" id="ARBA00022679"/>
    </source>
</evidence>